<evidence type="ECO:0000256" key="1">
    <source>
        <dbReference type="SAM" id="Phobius"/>
    </source>
</evidence>
<protein>
    <submittedName>
        <fullName evidence="2">Uncharacterized protein</fullName>
    </submittedName>
</protein>
<accession>A0ABY2ZPR3</accession>
<keyword evidence="1" id="KW-0472">Membrane</keyword>
<sequence>MIKNIIYRIFKRIFKSMIEVYAPPFLILTFAVIFVQIFPEGPLWPIAVFALIVIMVFPRIFK</sequence>
<keyword evidence="3" id="KW-1185">Reference proteome</keyword>
<dbReference type="EMBL" id="VHJB01000009">
    <property type="protein sequence ID" value="TPV44937.1"/>
    <property type="molecule type" value="Genomic_DNA"/>
</dbReference>
<proteinExistence type="predicted"/>
<comment type="caution">
    <text evidence="2">The sequence shown here is derived from an EMBL/GenBank/DDBJ whole genome shotgun (WGS) entry which is preliminary data.</text>
</comment>
<feature type="transmembrane region" description="Helical" evidence="1">
    <location>
        <begin position="44"/>
        <end position="61"/>
    </location>
</feature>
<name>A0ABY2ZPR3_9GAMM</name>
<dbReference type="Proteomes" id="UP000315469">
    <property type="component" value="Unassembled WGS sequence"/>
</dbReference>
<gene>
    <name evidence="2" type="ORF">FJW02_00575</name>
</gene>
<reference evidence="2 3" key="1">
    <citation type="submission" date="2019-06" db="EMBL/GenBank/DDBJ databases">
        <title>Taxogenomics and systematics of the genus Pantoea.</title>
        <authorList>
            <person name="Tambong J.T."/>
        </authorList>
    </citation>
    <scope>NUCLEOTIDE SEQUENCE [LARGE SCALE GENOMIC DNA]</scope>
    <source>
        <strain evidence="2 3">LMG 24197</strain>
    </source>
</reference>
<feature type="transmembrane region" description="Helical" evidence="1">
    <location>
        <begin position="20"/>
        <end position="38"/>
    </location>
</feature>
<organism evidence="2 3">
    <name type="scientific">Pantoea eucalypti</name>
    <dbReference type="NCBI Taxonomy" id="470933"/>
    <lineage>
        <taxon>Bacteria</taxon>
        <taxon>Pseudomonadati</taxon>
        <taxon>Pseudomonadota</taxon>
        <taxon>Gammaproteobacteria</taxon>
        <taxon>Enterobacterales</taxon>
        <taxon>Erwiniaceae</taxon>
        <taxon>Pantoea</taxon>
    </lineage>
</organism>
<keyword evidence="1" id="KW-0812">Transmembrane</keyword>
<keyword evidence="1" id="KW-1133">Transmembrane helix</keyword>
<evidence type="ECO:0000313" key="3">
    <source>
        <dbReference type="Proteomes" id="UP000315469"/>
    </source>
</evidence>
<evidence type="ECO:0000313" key="2">
    <source>
        <dbReference type="EMBL" id="TPV44937.1"/>
    </source>
</evidence>